<name>A0ABN6DBA3_9BURK</name>
<evidence type="ECO:0000259" key="2">
    <source>
        <dbReference type="PROSITE" id="PS51371"/>
    </source>
</evidence>
<dbReference type="CDD" id="cd06426">
    <property type="entry name" value="NTP_transferase_like_2"/>
    <property type="match status" value="1"/>
</dbReference>
<dbReference type="InterPro" id="IPR029044">
    <property type="entry name" value="Nucleotide-diphossugar_trans"/>
</dbReference>
<keyword evidence="1" id="KW-0129">CBS domain</keyword>
<evidence type="ECO:0000313" key="3">
    <source>
        <dbReference type="EMBL" id="BCO29294.1"/>
    </source>
</evidence>
<evidence type="ECO:0000313" key="4">
    <source>
        <dbReference type="Proteomes" id="UP000824366"/>
    </source>
</evidence>
<dbReference type="Proteomes" id="UP000824366">
    <property type="component" value="Chromosome"/>
</dbReference>
<reference evidence="3 4" key="1">
    <citation type="journal article" date="2021" name="Microbiol. Spectr.">
        <title>A Single Bacterium Capable of Oxidation and Reduction of Iron at Circumneutral pH.</title>
        <authorList>
            <person name="Kato S."/>
            <person name="Ohkuma M."/>
        </authorList>
    </citation>
    <scope>NUCLEOTIDE SEQUENCE [LARGE SCALE GENOMIC DNA]</scope>
    <source>
        <strain evidence="3 4">MIZ03</strain>
    </source>
</reference>
<gene>
    <name evidence="3" type="ORF">MIZ03_4209</name>
</gene>
<dbReference type="GO" id="GO:0016779">
    <property type="term" value="F:nucleotidyltransferase activity"/>
    <property type="evidence" value="ECO:0007669"/>
    <property type="project" value="UniProtKB-KW"/>
</dbReference>
<organism evidence="3 4">
    <name type="scientific">Rhodoferax lithotrophicus</name>
    <dbReference type="NCBI Taxonomy" id="2798804"/>
    <lineage>
        <taxon>Bacteria</taxon>
        <taxon>Pseudomonadati</taxon>
        <taxon>Pseudomonadota</taxon>
        <taxon>Betaproteobacteria</taxon>
        <taxon>Burkholderiales</taxon>
        <taxon>Comamonadaceae</taxon>
        <taxon>Rhodoferax</taxon>
    </lineage>
</organism>
<keyword evidence="3" id="KW-0548">Nucleotidyltransferase</keyword>
<keyword evidence="3" id="KW-0808">Transferase</keyword>
<dbReference type="RefSeq" id="WP_223905221.1">
    <property type="nucleotide sequence ID" value="NZ_AP024238.1"/>
</dbReference>
<dbReference type="Gene3D" id="3.10.580.10">
    <property type="entry name" value="CBS-domain"/>
    <property type="match status" value="1"/>
</dbReference>
<dbReference type="SUPFAM" id="SSF54631">
    <property type="entry name" value="CBS-domain pair"/>
    <property type="match status" value="1"/>
</dbReference>
<dbReference type="InterPro" id="IPR046342">
    <property type="entry name" value="CBS_dom_sf"/>
</dbReference>
<keyword evidence="4" id="KW-1185">Reference proteome</keyword>
<dbReference type="PANTHER" id="PTHR22572">
    <property type="entry name" value="SUGAR-1-PHOSPHATE GUANYL TRANSFERASE"/>
    <property type="match status" value="1"/>
</dbReference>
<evidence type="ECO:0000256" key="1">
    <source>
        <dbReference type="PROSITE-ProRule" id="PRU00703"/>
    </source>
</evidence>
<dbReference type="EMBL" id="AP024238">
    <property type="protein sequence ID" value="BCO29294.1"/>
    <property type="molecule type" value="Genomic_DNA"/>
</dbReference>
<dbReference type="InterPro" id="IPR000644">
    <property type="entry name" value="CBS_dom"/>
</dbReference>
<accession>A0ABN6DBA3</accession>
<dbReference type="Pfam" id="PF00571">
    <property type="entry name" value="CBS"/>
    <property type="match status" value="2"/>
</dbReference>
<dbReference type="CDD" id="cd04607">
    <property type="entry name" value="CBS_pair_NTP_transferase_assoc"/>
    <property type="match status" value="1"/>
</dbReference>
<proteinExistence type="predicted"/>
<dbReference type="InterPro" id="IPR050486">
    <property type="entry name" value="Mannose-1P_guanyltransferase"/>
</dbReference>
<dbReference type="InterPro" id="IPR005835">
    <property type="entry name" value="NTP_transferase_dom"/>
</dbReference>
<dbReference type="PROSITE" id="PS51371">
    <property type="entry name" value="CBS"/>
    <property type="match status" value="2"/>
</dbReference>
<dbReference type="SUPFAM" id="SSF53448">
    <property type="entry name" value="Nucleotide-diphospho-sugar transferases"/>
    <property type="match status" value="1"/>
</dbReference>
<feature type="domain" description="CBS" evidence="2">
    <location>
        <begin position="1"/>
        <end position="58"/>
    </location>
</feature>
<dbReference type="Pfam" id="PF00483">
    <property type="entry name" value="NTP_transferase"/>
    <property type="match status" value="1"/>
</dbReference>
<dbReference type="Gene3D" id="3.90.550.10">
    <property type="entry name" value="Spore Coat Polysaccharide Biosynthesis Protein SpsA, Chain A"/>
    <property type="match status" value="1"/>
</dbReference>
<feature type="domain" description="CBS" evidence="2">
    <location>
        <begin position="66"/>
        <end position="122"/>
    </location>
</feature>
<sequence>MNTSKKILLATDATIRQALAIIDSGSMKIALVADENEKLLGTLSDGDIRRAILGGHSLDDTIDDIYYRTPTTCGINDSKEKILQLAVAHKLYQIPVIDIEGRIVGIAEVDELLRPAHRTNKVVIMAGGLGSRLSPLTDTTPKPMLNVGNKPILETIIENFAKYGYSEIILSVGYKSHVIEDYFGNGKSFGVNIEYVHEAKRMGTAGALSLVRDHLDESFFVMNGDLLTNINFEHLHDYHVAHDAAATMAVREYDFQVPYGVVNVHDGRISSIEEKPVHKFFVSAGIYMLTPHVLAQVPQDEFFDMPTLFEKLIAEKKTTVSFPIREYWLDIGRLSDFERANNEYSGVFSNE</sequence>
<protein>
    <submittedName>
        <fullName evidence="3">Glucose-1-phosphate adenylyltransferase</fullName>
    </submittedName>
</protein>